<evidence type="ECO:0000313" key="4">
    <source>
        <dbReference type="WBParaSite" id="DME_0000487001-mRNA-1"/>
    </source>
</evidence>
<sequence length="159" mass="18234">MNLIELTSGKLSPLPKYPAEQRAANVPHAPVRIVPLNKKERALAIANMLRYVPKADHDLLATEFEEELNKYGHIYAYRFMPNYSLKAIKVRRLQAARFDAIASSIEAILFSIAKVHIAAPPIRSKSFLTVSVQVLTGPPRFWRNHHRRQLLWWTTENVP</sequence>
<dbReference type="AlphaFoldDB" id="A0A0N4UC87"/>
<dbReference type="STRING" id="318479.A0A0N4UC87"/>
<reference evidence="4" key="1">
    <citation type="submission" date="2017-02" db="UniProtKB">
        <authorList>
            <consortium name="WormBaseParasite"/>
        </authorList>
    </citation>
    <scope>IDENTIFICATION</scope>
</reference>
<reference evidence="1 3" key="2">
    <citation type="submission" date="2018-11" db="EMBL/GenBank/DDBJ databases">
        <authorList>
            <consortium name="Pathogen Informatics"/>
        </authorList>
    </citation>
    <scope>NUCLEOTIDE SEQUENCE [LARGE SCALE GENOMIC DNA]</scope>
</reference>
<name>A0A0N4UC87_DRAME</name>
<accession>A0A0N4UC87</accession>
<evidence type="ECO:0000313" key="3">
    <source>
        <dbReference type="Proteomes" id="UP000274756"/>
    </source>
</evidence>
<evidence type="ECO:0000313" key="1">
    <source>
        <dbReference type="EMBL" id="VDN50518.1"/>
    </source>
</evidence>
<dbReference type="GO" id="GO:0016153">
    <property type="term" value="F:urocanate hydratase activity"/>
    <property type="evidence" value="ECO:0007669"/>
    <property type="project" value="TreeGrafter"/>
</dbReference>
<evidence type="ECO:0000313" key="2">
    <source>
        <dbReference type="Proteomes" id="UP000038040"/>
    </source>
</evidence>
<keyword evidence="3" id="KW-1185">Reference proteome</keyword>
<gene>
    <name evidence="1" type="ORF">DME_LOCUS491</name>
</gene>
<organism evidence="2 4">
    <name type="scientific">Dracunculus medinensis</name>
    <name type="common">Guinea worm</name>
    <dbReference type="NCBI Taxonomy" id="318479"/>
    <lineage>
        <taxon>Eukaryota</taxon>
        <taxon>Metazoa</taxon>
        <taxon>Ecdysozoa</taxon>
        <taxon>Nematoda</taxon>
        <taxon>Chromadorea</taxon>
        <taxon>Rhabditida</taxon>
        <taxon>Spirurina</taxon>
        <taxon>Dracunculoidea</taxon>
        <taxon>Dracunculidae</taxon>
        <taxon>Dracunculus</taxon>
    </lineage>
</organism>
<dbReference type="InterPro" id="IPR023637">
    <property type="entry name" value="Urocanase-like"/>
</dbReference>
<dbReference type="GO" id="GO:0006548">
    <property type="term" value="P:L-histidine catabolic process"/>
    <property type="evidence" value="ECO:0007669"/>
    <property type="project" value="TreeGrafter"/>
</dbReference>
<dbReference type="OrthoDB" id="194468at2759"/>
<dbReference type="PANTHER" id="PTHR12216:SF3">
    <property type="entry name" value="UROCANATE HYDRATASE"/>
    <property type="match status" value="1"/>
</dbReference>
<dbReference type="Proteomes" id="UP000274756">
    <property type="component" value="Unassembled WGS sequence"/>
</dbReference>
<dbReference type="EMBL" id="UYYG01000004">
    <property type="protein sequence ID" value="VDN50518.1"/>
    <property type="molecule type" value="Genomic_DNA"/>
</dbReference>
<dbReference type="Proteomes" id="UP000038040">
    <property type="component" value="Unplaced"/>
</dbReference>
<dbReference type="PANTHER" id="PTHR12216">
    <property type="entry name" value="UROCANATE HYDRATASE"/>
    <property type="match status" value="1"/>
</dbReference>
<protein>
    <submittedName>
        <fullName evidence="4">Urocanate hydratase</fullName>
    </submittedName>
</protein>
<proteinExistence type="predicted"/>
<dbReference type="WBParaSite" id="DME_0000487001-mRNA-1">
    <property type="protein sequence ID" value="DME_0000487001-mRNA-1"/>
    <property type="gene ID" value="DME_0000487001"/>
</dbReference>